<proteinExistence type="predicted"/>
<name>A0ACB9JMQ1_9ASTR</name>
<gene>
    <name evidence="1" type="ORF">L1987_08537</name>
</gene>
<comment type="caution">
    <text evidence="1">The sequence shown here is derived from an EMBL/GenBank/DDBJ whole genome shotgun (WGS) entry which is preliminary data.</text>
</comment>
<accession>A0ACB9JMQ1</accession>
<reference evidence="1 2" key="2">
    <citation type="journal article" date="2022" name="Mol. Ecol. Resour.">
        <title>The genomes of chicory, endive, great burdock and yacon provide insights into Asteraceae paleo-polyploidization history and plant inulin production.</title>
        <authorList>
            <person name="Fan W."/>
            <person name="Wang S."/>
            <person name="Wang H."/>
            <person name="Wang A."/>
            <person name="Jiang F."/>
            <person name="Liu H."/>
            <person name="Zhao H."/>
            <person name="Xu D."/>
            <person name="Zhang Y."/>
        </authorList>
    </citation>
    <scope>NUCLEOTIDE SEQUENCE [LARGE SCALE GENOMIC DNA]</scope>
    <source>
        <strain evidence="2">cv. Yunnan</strain>
        <tissue evidence="1">Leaves</tissue>
    </source>
</reference>
<dbReference type="EMBL" id="CM042020">
    <property type="protein sequence ID" value="KAI3820981.1"/>
    <property type="molecule type" value="Genomic_DNA"/>
</dbReference>
<protein>
    <submittedName>
        <fullName evidence="1">Uncharacterized protein</fullName>
    </submittedName>
</protein>
<sequence>MEVDFKALGAIQMCLPNEVFHNFKEYKTVKELLGALEKMFAGSDELKENRRDKLKQRYENFVYKDGESLTTQYNRYTYLVGELQCAKVKLENEDILKKFIRSLPNCWTLYTVSIRRTENLKTLIMTELFGMLKTYELEMIQAIERKSGYPSTFTSSSSTTSSALHSDHTPQSTSNYYPPIVTHPQTPNSQVNNSPFLLEAPPQNPATFVSDTPSNMSFIKVDLEYFHPDDLEEMDIQHSYAMLSLRAKRFYSRTGRPIPSNSPNTRVGLDKSKLRCYNCSQLGHFSRECKAPKANPAAAQPRQAQQGQAGQNTQPAQTVVCATHPSGPTDFDWSFQCEEISATKNPPQVENSYKEKINCLKKEISSLKHEQTNLETQIDDLLVKLKATRAELADQKVHVDKYEFASKKLQRLLDAQIHERVTTGLGYQAEQYKSVPPPSDYVTIHEPNFNLNNLETLNRNLDPTRENISVQECSNSTESDSTCLDSSENIDAPLLPTNEVILKTTKTGKVIQTNFPSTFIPSIPVVKPTKQIKISYPP</sequence>
<evidence type="ECO:0000313" key="2">
    <source>
        <dbReference type="Proteomes" id="UP001056120"/>
    </source>
</evidence>
<dbReference type="Proteomes" id="UP001056120">
    <property type="component" value="Linkage Group LG03"/>
</dbReference>
<reference evidence="2" key="1">
    <citation type="journal article" date="2022" name="Mol. Ecol. Resour.">
        <title>The genomes of chicory, endive, great burdock and yacon provide insights into Asteraceae palaeo-polyploidization history and plant inulin production.</title>
        <authorList>
            <person name="Fan W."/>
            <person name="Wang S."/>
            <person name="Wang H."/>
            <person name="Wang A."/>
            <person name="Jiang F."/>
            <person name="Liu H."/>
            <person name="Zhao H."/>
            <person name="Xu D."/>
            <person name="Zhang Y."/>
        </authorList>
    </citation>
    <scope>NUCLEOTIDE SEQUENCE [LARGE SCALE GENOMIC DNA]</scope>
    <source>
        <strain evidence="2">cv. Yunnan</strain>
    </source>
</reference>
<keyword evidence="2" id="KW-1185">Reference proteome</keyword>
<evidence type="ECO:0000313" key="1">
    <source>
        <dbReference type="EMBL" id="KAI3820981.1"/>
    </source>
</evidence>
<organism evidence="1 2">
    <name type="scientific">Smallanthus sonchifolius</name>
    <dbReference type="NCBI Taxonomy" id="185202"/>
    <lineage>
        <taxon>Eukaryota</taxon>
        <taxon>Viridiplantae</taxon>
        <taxon>Streptophyta</taxon>
        <taxon>Embryophyta</taxon>
        <taxon>Tracheophyta</taxon>
        <taxon>Spermatophyta</taxon>
        <taxon>Magnoliopsida</taxon>
        <taxon>eudicotyledons</taxon>
        <taxon>Gunneridae</taxon>
        <taxon>Pentapetalae</taxon>
        <taxon>asterids</taxon>
        <taxon>campanulids</taxon>
        <taxon>Asterales</taxon>
        <taxon>Asteraceae</taxon>
        <taxon>Asteroideae</taxon>
        <taxon>Heliantheae alliance</taxon>
        <taxon>Millerieae</taxon>
        <taxon>Smallanthus</taxon>
    </lineage>
</organism>